<dbReference type="Pfam" id="PF03401">
    <property type="entry name" value="TctC"/>
    <property type="match status" value="1"/>
</dbReference>
<organism evidence="3 4">
    <name type="scientific">Hydrogenophaga intermedia</name>
    <dbReference type="NCBI Taxonomy" id="65786"/>
    <lineage>
        <taxon>Bacteria</taxon>
        <taxon>Pseudomonadati</taxon>
        <taxon>Pseudomonadota</taxon>
        <taxon>Betaproteobacteria</taxon>
        <taxon>Burkholderiales</taxon>
        <taxon>Comamonadaceae</taxon>
        <taxon>Hydrogenophaga</taxon>
    </lineage>
</organism>
<name>A0A1L1PNY0_HYDIT</name>
<accession>A0A1L1PNY0</accession>
<protein>
    <submittedName>
        <fullName evidence="3">Extra-cytoplasmic solute receptor protein</fullName>
    </submittedName>
</protein>
<dbReference type="PIRSF" id="PIRSF017082">
    <property type="entry name" value="YflP"/>
    <property type="match status" value="1"/>
</dbReference>
<evidence type="ECO:0000256" key="1">
    <source>
        <dbReference type="ARBA" id="ARBA00006987"/>
    </source>
</evidence>
<evidence type="ECO:0000313" key="3">
    <source>
        <dbReference type="EMBL" id="CDN87746.1"/>
    </source>
</evidence>
<dbReference type="Gene3D" id="3.40.190.150">
    <property type="entry name" value="Bordetella uptake gene, domain 1"/>
    <property type="match status" value="1"/>
</dbReference>
<keyword evidence="2" id="KW-0732">Signal</keyword>
<dbReference type="RefSeq" id="WP_009518929.1">
    <property type="nucleotide sequence ID" value="NZ_CCAE010000014.1"/>
</dbReference>
<dbReference type="EMBL" id="CCAE010000014">
    <property type="protein sequence ID" value="CDN87746.1"/>
    <property type="molecule type" value="Genomic_DNA"/>
</dbReference>
<dbReference type="PANTHER" id="PTHR42928">
    <property type="entry name" value="TRICARBOXYLATE-BINDING PROTEIN"/>
    <property type="match status" value="1"/>
</dbReference>
<dbReference type="AlphaFoldDB" id="A0A1L1PNY0"/>
<keyword evidence="3" id="KW-0675">Receptor</keyword>
<comment type="similarity">
    <text evidence="1">Belongs to the UPF0065 (bug) family.</text>
</comment>
<feature type="signal peptide" evidence="2">
    <location>
        <begin position="1"/>
        <end position="28"/>
    </location>
</feature>
<dbReference type="PANTHER" id="PTHR42928:SF5">
    <property type="entry name" value="BLR1237 PROTEIN"/>
    <property type="match status" value="1"/>
</dbReference>
<proteinExistence type="inferred from homology"/>
<feature type="chain" id="PRO_5009681678" evidence="2">
    <location>
        <begin position="29"/>
        <end position="327"/>
    </location>
</feature>
<dbReference type="CDD" id="cd13578">
    <property type="entry name" value="PBP2_Bug27"/>
    <property type="match status" value="1"/>
</dbReference>
<keyword evidence="4" id="KW-1185">Reference proteome</keyword>
<evidence type="ECO:0000256" key="2">
    <source>
        <dbReference type="SAM" id="SignalP"/>
    </source>
</evidence>
<sequence precursor="true">MTPTLSRRLAALALLGAGLSITSPFALANEPWPTKAIRIVVPYAPGGIGDIVARMIQPALQDGLKQPVIIENKPGAAGSLGTEYVAKAAPDGYTLLLALAAPQTLNQYIFKVGYDGVKDFAPITLINTNPLVLMVNPSLPVNNFQEFVAHAKANPGKLNFGGAGGLTQFAGEILKHQLGLKMVHVPYRGGAPAVAAAAAGDVHMSFANYSDALTWMQSGKLRPIALTSARRYPQTPDIPTIAESGVPGFDVTGWSGLFAPAGTPPAVVERIANVLRPALQTPEMRKRMETVGAEPGGNSPAEFGKQVADDARKWSEFVKTSGIQVTQ</sequence>
<dbReference type="SUPFAM" id="SSF53850">
    <property type="entry name" value="Periplasmic binding protein-like II"/>
    <property type="match status" value="1"/>
</dbReference>
<dbReference type="Gene3D" id="3.40.190.10">
    <property type="entry name" value="Periplasmic binding protein-like II"/>
    <property type="match status" value="1"/>
</dbReference>
<gene>
    <name evidence="3" type="ORF">BN948_02172</name>
</gene>
<dbReference type="InterPro" id="IPR005064">
    <property type="entry name" value="BUG"/>
</dbReference>
<dbReference type="Proteomes" id="UP000028878">
    <property type="component" value="Unassembled WGS sequence"/>
</dbReference>
<reference evidence="4" key="1">
    <citation type="submission" date="2014-02" db="EMBL/GenBank/DDBJ databases">
        <authorList>
            <person name="Gan H."/>
        </authorList>
    </citation>
    <scope>NUCLEOTIDE SEQUENCE [LARGE SCALE GENOMIC DNA]</scope>
    <source>
        <strain evidence="4">S1</strain>
    </source>
</reference>
<evidence type="ECO:0000313" key="4">
    <source>
        <dbReference type="Proteomes" id="UP000028878"/>
    </source>
</evidence>
<reference evidence="4" key="2">
    <citation type="submission" date="2014-11" db="EMBL/GenBank/DDBJ databases">
        <title>Draft genome sequence of Hydrogenophaga intermedia S1.</title>
        <authorList>
            <person name="Gan H.M."/>
            <person name="Chew T.H."/>
            <person name="Stolz A."/>
        </authorList>
    </citation>
    <scope>NUCLEOTIDE SEQUENCE [LARGE SCALE GENOMIC DNA]</scope>
    <source>
        <strain evidence="4">S1</strain>
    </source>
</reference>
<dbReference type="InterPro" id="IPR042100">
    <property type="entry name" value="Bug_dom1"/>
</dbReference>